<evidence type="ECO:0000256" key="6">
    <source>
        <dbReference type="ARBA" id="ARBA00022630"/>
    </source>
</evidence>
<organism evidence="17 18">
    <name type="scientific">Sphingomonas corticis</name>
    <dbReference type="NCBI Taxonomy" id="2722791"/>
    <lineage>
        <taxon>Bacteria</taxon>
        <taxon>Pseudomonadati</taxon>
        <taxon>Pseudomonadota</taxon>
        <taxon>Alphaproteobacteria</taxon>
        <taxon>Sphingomonadales</taxon>
        <taxon>Sphingomonadaceae</taxon>
        <taxon>Sphingomonas</taxon>
    </lineage>
</organism>
<dbReference type="RefSeq" id="WP_168133488.1">
    <property type="nucleotide sequence ID" value="NZ_JAAVJH010000002.1"/>
</dbReference>
<evidence type="ECO:0000256" key="10">
    <source>
        <dbReference type="ARBA" id="ARBA00022741"/>
    </source>
</evidence>
<evidence type="ECO:0000256" key="14">
    <source>
        <dbReference type="ARBA" id="ARBA00023026"/>
    </source>
</evidence>
<evidence type="ECO:0000256" key="4">
    <source>
        <dbReference type="ARBA" id="ARBA00022553"/>
    </source>
</evidence>
<dbReference type="NCBIfam" id="TIGR00229">
    <property type="entry name" value="sensory_box"/>
    <property type="match status" value="1"/>
</dbReference>
<dbReference type="InterPro" id="IPR003018">
    <property type="entry name" value="GAF"/>
</dbReference>
<keyword evidence="11" id="KW-0418">Kinase</keyword>
<dbReference type="Gene3D" id="3.30.565.10">
    <property type="entry name" value="Histidine kinase-like ATPase, C-terminal domain"/>
    <property type="match status" value="1"/>
</dbReference>
<comment type="caution">
    <text evidence="17">The sequence shown here is derived from an EMBL/GenBank/DDBJ whole genome shotgun (WGS) entry which is preliminary data.</text>
</comment>
<protein>
    <recommendedName>
        <fullName evidence="2">histidine kinase</fullName>
        <ecNumber evidence="2">2.7.13.3</ecNumber>
    </recommendedName>
</protein>
<evidence type="ECO:0000256" key="1">
    <source>
        <dbReference type="ARBA" id="ARBA00000085"/>
    </source>
</evidence>
<feature type="domain" description="PAC" evidence="16">
    <location>
        <begin position="222"/>
        <end position="274"/>
    </location>
</feature>
<dbReference type="InterPro" id="IPR035965">
    <property type="entry name" value="PAS-like_dom_sf"/>
</dbReference>
<dbReference type="InterPro" id="IPR029016">
    <property type="entry name" value="GAF-like_dom_sf"/>
</dbReference>
<dbReference type="PROSITE" id="PS50113">
    <property type="entry name" value="PAC"/>
    <property type="match status" value="1"/>
</dbReference>
<keyword evidence="5" id="KW-0716">Sensory transduction</keyword>
<dbReference type="Gene3D" id="3.30.450.40">
    <property type="match status" value="1"/>
</dbReference>
<dbReference type="Proteomes" id="UP000732399">
    <property type="component" value="Unassembled WGS sequence"/>
</dbReference>
<keyword evidence="6" id="KW-0285">Flavoprotein</keyword>
<dbReference type="InterPro" id="IPR000700">
    <property type="entry name" value="PAS-assoc_C"/>
</dbReference>
<dbReference type="Pfam" id="PF01590">
    <property type="entry name" value="GAF"/>
    <property type="match status" value="1"/>
</dbReference>
<sequence>MTDFAAALCEAPTALISLVEETRQSFLARTNFPREDTARCDSFCAHAMMEHDITVVPDATQDPRFADNPLVLGETHVRFYAGAPLVSDDGIPLGALCVIDTAPRAGLTALQRQGLEVLAANVMARLRDSREGAARRAAEHDARRAAHDSEARFRVLADSMPQMVWSTLPDGYHDYYNARWYEFTGVPAGSTDGEGWAGMFHADDQDRAWTVWRRSLETGAPYEIEYRLRHADGTYRWVLGRALPMRDAAGRITRWFGTCTDIHEQKLAMEEREVISQELSHRIKNIFSVVAGLIQFAARSHPPFAPIATDLRQRIMALGRAHDFVRPHSPNSRPHARQDSLHGLLEELFAPYQSTPGERITVSGPDVPIDDRAATPLALLFHELATNASKYGALSADGGHVALTVAPHGDVVTLTWQERGGPPVSGAHDRTGFGTQLVEMSAVRQLGGTVERRWDPAGLTLVCETPVAAFSRSRPA</sequence>
<evidence type="ECO:0000256" key="12">
    <source>
        <dbReference type="ARBA" id="ARBA00022840"/>
    </source>
</evidence>
<evidence type="ECO:0000256" key="5">
    <source>
        <dbReference type="ARBA" id="ARBA00022606"/>
    </source>
</evidence>
<dbReference type="EMBL" id="JAAVJH010000002">
    <property type="protein sequence ID" value="NJR77654.1"/>
    <property type="molecule type" value="Genomic_DNA"/>
</dbReference>
<dbReference type="InterPro" id="IPR013655">
    <property type="entry name" value="PAS_fold_3"/>
</dbReference>
<keyword evidence="9" id="KW-0677">Repeat</keyword>
<evidence type="ECO:0000256" key="11">
    <source>
        <dbReference type="ARBA" id="ARBA00022777"/>
    </source>
</evidence>
<reference evidence="17 18" key="1">
    <citation type="submission" date="2020-03" db="EMBL/GenBank/DDBJ databases">
        <authorList>
            <person name="Wang L."/>
            <person name="He N."/>
            <person name="Li Y."/>
            <person name="Fang Y."/>
            <person name="Zhang F."/>
        </authorList>
    </citation>
    <scope>NUCLEOTIDE SEQUENCE [LARGE SCALE GENOMIC DNA]</scope>
    <source>
        <strain evidence="17 18">36D10-4-7</strain>
    </source>
</reference>
<keyword evidence="13" id="KW-0157">Chromophore</keyword>
<gene>
    <name evidence="17" type="ORF">HBH26_03365</name>
</gene>
<dbReference type="SMART" id="SM00086">
    <property type="entry name" value="PAC"/>
    <property type="match status" value="1"/>
</dbReference>
<evidence type="ECO:0000256" key="8">
    <source>
        <dbReference type="ARBA" id="ARBA00022679"/>
    </source>
</evidence>
<evidence type="ECO:0000259" key="16">
    <source>
        <dbReference type="PROSITE" id="PS50113"/>
    </source>
</evidence>
<dbReference type="SMART" id="SM00911">
    <property type="entry name" value="HWE_HK"/>
    <property type="match status" value="1"/>
</dbReference>
<dbReference type="EC" id="2.7.13.3" evidence="2"/>
<keyword evidence="10" id="KW-0547">Nucleotide-binding</keyword>
<dbReference type="Pfam" id="PF07536">
    <property type="entry name" value="HWE_HK"/>
    <property type="match status" value="1"/>
</dbReference>
<dbReference type="SUPFAM" id="SSF55874">
    <property type="entry name" value="ATPase domain of HSP90 chaperone/DNA topoisomerase II/histidine kinase"/>
    <property type="match status" value="1"/>
</dbReference>
<name>A0ABX1CI24_9SPHN</name>
<evidence type="ECO:0000256" key="7">
    <source>
        <dbReference type="ARBA" id="ARBA00022643"/>
    </source>
</evidence>
<keyword evidence="15" id="KW-0675">Receptor</keyword>
<evidence type="ECO:0000256" key="3">
    <source>
        <dbReference type="ARBA" id="ARBA00022543"/>
    </source>
</evidence>
<evidence type="ECO:0000256" key="15">
    <source>
        <dbReference type="ARBA" id="ARBA00023170"/>
    </source>
</evidence>
<proteinExistence type="predicted"/>
<accession>A0ABX1CI24</accession>
<dbReference type="InterPro" id="IPR011102">
    <property type="entry name" value="Sig_transdc_His_kinase_HWE"/>
</dbReference>
<keyword evidence="7" id="KW-0288">FMN</keyword>
<dbReference type="Pfam" id="PF08447">
    <property type="entry name" value="PAS_3"/>
    <property type="match status" value="1"/>
</dbReference>
<evidence type="ECO:0000256" key="13">
    <source>
        <dbReference type="ARBA" id="ARBA00022991"/>
    </source>
</evidence>
<dbReference type="InterPro" id="IPR036890">
    <property type="entry name" value="HATPase_C_sf"/>
</dbReference>
<evidence type="ECO:0000256" key="2">
    <source>
        <dbReference type="ARBA" id="ARBA00012438"/>
    </source>
</evidence>
<dbReference type="PANTHER" id="PTHR41523:SF8">
    <property type="entry name" value="ETHYLENE RESPONSE SENSOR PROTEIN"/>
    <property type="match status" value="1"/>
</dbReference>
<keyword evidence="14" id="KW-0843">Virulence</keyword>
<keyword evidence="18" id="KW-1185">Reference proteome</keyword>
<keyword evidence="12" id="KW-0067">ATP-binding</keyword>
<dbReference type="Gene3D" id="3.30.450.20">
    <property type="entry name" value="PAS domain"/>
    <property type="match status" value="1"/>
</dbReference>
<evidence type="ECO:0000313" key="18">
    <source>
        <dbReference type="Proteomes" id="UP000732399"/>
    </source>
</evidence>
<keyword evidence="8" id="KW-0808">Transferase</keyword>
<dbReference type="PANTHER" id="PTHR41523">
    <property type="entry name" value="TWO-COMPONENT SYSTEM SENSOR PROTEIN"/>
    <property type="match status" value="1"/>
</dbReference>
<dbReference type="InterPro" id="IPR001610">
    <property type="entry name" value="PAC"/>
</dbReference>
<dbReference type="InterPro" id="IPR000014">
    <property type="entry name" value="PAS"/>
</dbReference>
<dbReference type="SUPFAM" id="SSF55781">
    <property type="entry name" value="GAF domain-like"/>
    <property type="match status" value="1"/>
</dbReference>
<dbReference type="CDD" id="cd00130">
    <property type="entry name" value="PAS"/>
    <property type="match status" value="1"/>
</dbReference>
<comment type="catalytic activity">
    <reaction evidence="1">
        <text>ATP + protein L-histidine = ADP + protein N-phospho-L-histidine.</text>
        <dbReference type="EC" id="2.7.13.3"/>
    </reaction>
</comment>
<evidence type="ECO:0000313" key="17">
    <source>
        <dbReference type="EMBL" id="NJR77654.1"/>
    </source>
</evidence>
<dbReference type="SUPFAM" id="SSF55785">
    <property type="entry name" value="PYP-like sensor domain (PAS domain)"/>
    <property type="match status" value="1"/>
</dbReference>
<keyword evidence="3" id="KW-0600">Photoreceptor protein</keyword>
<evidence type="ECO:0000256" key="9">
    <source>
        <dbReference type="ARBA" id="ARBA00022737"/>
    </source>
</evidence>
<keyword evidence="4" id="KW-0597">Phosphoprotein</keyword>